<feature type="domain" description="Gnk2-homologous" evidence="5">
    <location>
        <begin position="31"/>
        <end position="133"/>
    </location>
</feature>
<sequence>MSYRKWLPNFVFLICLINLVVTVKSEFPTNINFNYNCTANGTYTSNSTYKTNLDTLLSTVSPNIDNNGFYNASTGENSDRVNVIALCRADLQPYQCRDYVKNATVEILKKCPNQKQAIFWHEFCMVRYSNESIFGTLAYSPSDQGYSNEKVLTNLDEFYQDLNILLDSLRNQTAYNSSPMKFAADRRVNRKKEQNYAFEQCTPDITPKECDDCLKDSALRIQIGPYGGRILRPSCYLRFETDFPFYNETMVDILQPPAKSPPPLSPPTASPPPPLSPPGGGGGGGDAET</sequence>
<keyword evidence="2" id="KW-0677">Repeat</keyword>
<feature type="domain" description="Gnk2-homologous" evidence="5">
    <location>
        <begin position="139"/>
        <end position="244"/>
    </location>
</feature>
<dbReference type="CDD" id="cd23509">
    <property type="entry name" value="Gnk2-like"/>
    <property type="match status" value="2"/>
</dbReference>
<dbReference type="AlphaFoldDB" id="A0AAD1YPY0"/>
<dbReference type="PANTHER" id="PTHR32099">
    <property type="entry name" value="CYSTEINE-RICH REPEAT SECRETORY PROTEIN"/>
    <property type="match status" value="1"/>
</dbReference>
<name>A0AAD1YPY0_9LAMI</name>
<dbReference type="InterPro" id="IPR002902">
    <property type="entry name" value="GNK2"/>
</dbReference>
<evidence type="ECO:0000256" key="4">
    <source>
        <dbReference type="SAM" id="SignalP"/>
    </source>
</evidence>
<feature type="region of interest" description="Disordered" evidence="3">
    <location>
        <begin position="254"/>
        <end position="289"/>
    </location>
</feature>
<dbReference type="Gene3D" id="3.30.430.20">
    <property type="entry name" value="Gnk2 domain, C-X8-C-X2-C motif"/>
    <property type="match status" value="2"/>
</dbReference>
<dbReference type="FunFam" id="3.30.430.20:FF:000003">
    <property type="entry name" value="Cysteine-rich RLK (RECEPTOR-like protein kinase) 10"/>
    <property type="match status" value="1"/>
</dbReference>
<protein>
    <recommendedName>
        <fullName evidence="5">Gnk2-homologous domain-containing protein</fullName>
    </recommendedName>
</protein>
<reference evidence="6" key="1">
    <citation type="submission" date="2023-05" db="EMBL/GenBank/DDBJ databases">
        <authorList>
            <person name="Huff M."/>
        </authorList>
    </citation>
    <scope>NUCLEOTIDE SEQUENCE</scope>
</reference>
<feature type="chain" id="PRO_5041934100" description="Gnk2-homologous domain-containing protein" evidence="4">
    <location>
        <begin position="26"/>
        <end position="289"/>
    </location>
</feature>
<accession>A0AAD1YPY0</accession>
<keyword evidence="1 4" id="KW-0732">Signal</keyword>
<dbReference type="InterPro" id="IPR038408">
    <property type="entry name" value="GNK2_sf"/>
</dbReference>
<evidence type="ECO:0000256" key="2">
    <source>
        <dbReference type="ARBA" id="ARBA00022737"/>
    </source>
</evidence>
<evidence type="ECO:0000313" key="6">
    <source>
        <dbReference type="EMBL" id="CAI9755123.1"/>
    </source>
</evidence>
<gene>
    <name evidence="6" type="ORF">FPE_LOCUS2554</name>
</gene>
<dbReference type="Proteomes" id="UP000834106">
    <property type="component" value="Chromosome 1"/>
</dbReference>
<evidence type="ECO:0000256" key="1">
    <source>
        <dbReference type="ARBA" id="ARBA00022729"/>
    </source>
</evidence>
<feature type="signal peptide" evidence="4">
    <location>
        <begin position="1"/>
        <end position="25"/>
    </location>
</feature>
<dbReference type="Pfam" id="PF01657">
    <property type="entry name" value="Stress-antifung"/>
    <property type="match status" value="2"/>
</dbReference>
<evidence type="ECO:0000259" key="5">
    <source>
        <dbReference type="PROSITE" id="PS51473"/>
    </source>
</evidence>
<keyword evidence="7" id="KW-1185">Reference proteome</keyword>
<evidence type="ECO:0000313" key="7">
    <source>
        <dbReference type="Proteomes" id="UP000834106"/>
    </source>
</evidence>
<feature type="compositionally biased region" description="Pro residues" evidence="3">
    <location>
        <begin position="258"/>
        <end position="277"/>
    </location>
</feature>
<evidence type="ECO:0000256" key="3">
    <source>
        <dbReference type="SAM" id="MobiDB-lite"/>
    </source>
</evidence>
<organism evidence="6 7">
    <name type="scientific">Fraxinus pennsylvanica</name>
    <dbReference type="NCBI Taxonomy" id="56036"/>
    <lineage>
        <taxon>Eukaryota</taxon>
        <taxon>Viridiplantae</taxon>
        <taxon>Streptophyta</taxon>
        <taxon>Embryophyta</taxon>
        <taxon>Tracheophyta</taxon>
        <taxon>Spermatophyta</taxon>
        <taxon>Magnoliopsida</taxon>
        <taxon>eudicotyledons</taxon>
        <taxon>Gunneridae</taxon>
        <taxon>Pentapetalae</taxon>
        <taxon>asterids</taxon>
        <taxon>lamiids</taxon>
        <taxon>Lamiales</taxon>
        <taxon>Oleaceae</taxon>
        <taxon>Oleeae</taxon>
        <taxon>Fraxinus</taxon>
    </lineage>
</organism>
<dbReference type="PANTHER" id="PTHR32099:SF51">
    <property type="entry name" value="CYSTEINE-RICH RECEPTOR-LIKE PROTEIN KINASE 25 ISOFORM X1"/>
    <property type="match status" value="1"/>
</dbReference>
<feature type="compositionally biased region" description="Gly residues" evidence="3">
    <location>
        <begin position="278"/>
        <end position="289"/>
    </location>
</feature>
<dbReference type="EMBL" id="OU503036">
    <property type="protein sequence ID" value="CAI9755123.1"/>
    <property type="molecule type" value="Genomic_DNA"/>
</dbReference>
<dbReference type="PROSITE" id="PS51473">
    <property type="entry name" value="GNK2"/>
    <property type="match status" value="2"/>
</dbReference>
<proteinExistence type="predicted"/>